<protein>
    <recommendedName>
        <fullName evidence="3">Arc family DNA-binding protein</fullName>
    </recommendedName>
</protein>
<dbReference type="Gene3D" id="1.10.1220.10">
    <property type="entry name" value="Met repressor-like"/>
    <property type="match status" value="1"/>
</dbReference>
<dbReference type="KEGG" id="this:HZT40_18255"/>
<evidence type="ECO:0000313" key="2">
    <source>
        <dbReference type="Proteomes" id="UP000510621"/>
    </source>
</evidence>
<dbReference type="GO" id="GO:0006355">
    <property type="term" value="P:regulation of DNA-templated transcription"/>
    <property type="evidence" value="ECO:0007669"/>
    <property type="project" value="InterPro"/>
</dbReference>
<dbReference type="InterPro" id="IPR010985">
    <property type="entry name" value="Ribbon_hlx_hlx"/>
</dbReference>
<dbReference type="InterPro" id="IPR013321">
    <property type="entry name" value="Arc_rbn_hlx_hlx"/>
</dbReference>
<name>A0A7L6AVQ7_9GAMM</name>
<reference evidence="1" key="1">
    <citation type="submission" date="2020-06" db="EMBL/GenBank/DDBJ databases">
        <title>Analysis procedures for assessing recovery of high quality, complete, closed genomes from Nanopore long read metagenome sequencing.</title>
        <authorList>
            <person name="Bessarab I."/>
            <person name="Arumugam K."/>
            <person name="Haryono M."/>
            <person name="Liu X."/>
            <person name="Roy S."/>
            <person name="Zuniga-Montanez R.E."/>
            <person name="Qiu G."/>
            <person name="Drautz-Moses D.I."/>
            <person name="Law Y.Y."/>
            <person name="Wuertz S."/>
            <person name="Lauro F.M."/>
            <person name="Huson D.H."/>
            <person name="Williams R.B."/>
        </authorList>
    </citation>
    <scope>NUCLEOTIDE SEQUENCE [LARGE SCALE GENOMIC DNA]</scope>
    <source>
        <strain evidence="1">SSD2</strain>
    </source>
</reference>
<dbReference type="SUPFAM" id="SSF47598">
    <property type="entry name" value="Ribbon-helix-helix"/>
    <property type="match status" value="1"/>
</dbReference>
<evidence type="ECO:0000313" key="1">
    <source>
        <dbReference type="EMBL" id="QLQ33209.1"/>
    </source>
</evidence>
<proteinExistence type="predicted"/>
<keyword evidence="2" id="KW-1185">Reference proteome</keyword>
<dbReference type="AlphaFoldDB" id="A0A7L6AVQ7"/>
<dbReference type="EMBL" id="CP059265">
    <property type="protein sequence ID" value="QLQ33209.1"/>
    <property type="molecule type" value="Genomic_DNA"/>
</dbReference>
<accession>A0A7L6AVQ7</accession>
<gene>
    <name evidence="1" type="ORF">HZT40_18255</name>
</gene>
<evidence type="ECO:0008006" key="3">
    <source>
        <dbReference type="Google" id="ProtNLM"/>
    </source>
</evidence>
<sequence length="91" mass="10165">MTEDTRPQPYSLRLEPETRARIEALAKANGRSLNTQIALMLDEWLAGGHADEGKGLTVEDVRRIAAEVFQNSAIAINSDRCHFLRTRQAVC</sequence>
<dbReference type="Proteomes" id="UP000510621">
    <property type="component" value="Chromosome"/>
</dbReference>
<organism evidence="1 2">
    <name type="scientific">Candidatus Thiothrix singaporensis</name>
    <dbReference type="NCBI Taxonomy" id="2799669"/>
    <lineage>
        <taxon>Bacteria</taxon>
        <taxon>Pseudomonadati</taxon>
        <taxon>Pseudomonadota</taxon>
        <taxon>Gammaproteobacteria</taxon>
        <taxon>Thiotrichales</taxon>
        <taxon>Thiotrichaceae</taxon>
        <taxon>Thiothrix</taxon>
    </lineage>
</organism>